<dbReference type="PANTHER" id="PTHR47829">
    <property type="entry name" value="HYDROLASE, PUTATIVE (AFU_ORTHOLOGUE AFUA_1G12880)-RELATED"/>
    <property type="match status" value="1"/>
</dbReference>
<comment type="caution">
    <text evidence="1">The sequence shown here is derived from an EMBL/GenBank/DDBJ whole genome shotgun (WGS) entry which is preliminary data.</text>
</comment>
<dbReference type="PANTHER" id="PTHR47829:SF1">
    <property type="entry name" value="HAD FAMILY PHOSPHATASE"/>
    <property type="match status" value="1"/>
</dbReference>
<gene>
    <name evidence="1" type="ORF">LTR97_008768</name>
</gene>
<dbReference type="Gene3D" id="3.40.50.1000">
    <property type="entry name" value="HAD superfamily/HAD-like"/>
    <property type="match status" value="1"/>
</dbReference>
<dbReference type="AlphaFoldDB" id="A0AAN7W2H3"/>
<accession>A0AAN7W2H3</accession>
<reference evidence="1" key="1">
    <citation type="submission" date="2023-08" db="EMBL/GenBank/DDBJ databases">
        <title>Black Yeasts Isolated from many extreme environments.</title>
        <authorList>
            <person name="Coleine C."/>
            <person name="Stajich J.E."/>
            <person name="Selbmann L."/>
        </authorList>
    </citation>
    <scope>NUCLEOTIDE SEQUENCE</scope>
    <source>
        <strain evidence="1">CCFEE 5810</strain>
    </source>
</reference>
<sequence length="290" mass="32960">MHPSTWTKTNKSYILFGTTLQMPPPSTSRPRVILFDIGGVCVVSPFQAILDYEKSKGIPPNWINHSIAASNPNGAWQKLERGDIALDDAFFREFKADLSNEKNWRTYYARYLAESRKDKVSDAAEEVAYNVPPLPDIDAEWLYWEMMRCSRKPDPYMYPALKRLRTIADKSNGKLIVAALSNTSIWPPGHPYHDEATEDGRQHLELRSMFDVFISSAHVGMRKPDDNIYLYTVTRLHEYVKTKYGGANLRTAKRLGFNTIKVTLGKADLAVTELEKRTGLVLTGDSKARL</sequence>
<proteinExistence type="predicted"/>
<organism evidence="1 2">
    <name type="scientific">Elasticomyces elasticus</name>
    <dbReference type="NCBI Taxonomy" id="574655"/>
    <lineage>
        <taxon>Eukaryota</taxon>
        <taxon>Fungi</taxon>
        <taxon>Dikarya</taxon>
        <taxon>Ascomycota</taxon>
        <taxon>Pezizomycotina</taxon>
        <taxon>Dothideomycetes</taxon>
        <taxon>Dothideomycetidae</taxon>
        <taxon>Mycosphaerellales</taxon>
        <taxon>Teratosphaeriaceae</taxon>
        <taxon>Elasticomyces</taxon>
    </lineage>
</organism>
<dbReference type="InterPro" id="IPR023214">
    <property type="entry name" value="HAD_sf"/>
</dbReference>
<evidence type="ECO:0000313" key="1">
    <source>
        <dbReference type="EMBL" id="KAK5695262.1"/>
    </source>
</evidence>
<evidence type="ECO:0000313" key="2">
    <source>
        <dbReference type="Proteomes" id="UP001310594"/>
    </source>
</evidence>
<dbReference type="InterPro" id="IPR036412">
    <property type="entry name" value="HAD-like_sf"/>
</dbReference>
<evidence type="ECO:0008006" key="3">
    <source>
        <dbReference type="Google" id="ProtNLM"/>
    </source>
</evidence>
<name>A0AAN7W2H3_9PEZI</name>
<dbReference type="Proteomes" id="UP001310594">
    <property type="component" value="Unassembled WGS sequence"/>
</dbReference>
<dbReference type="InterPro" id="IPR023198">
    <property type="entry name" value="PGP-like_dom2"/>
</dbReference>
<dbReference type="EMBL" id="JAVRQU010000014">
    <property type="protein sequence ID" value="KAK5695262.1"/>
    <property type="molecule type" value="Genomic_DNA"/>
</dbReference>
<dbReference type="Gene3D" id="1.10.150.240">
    <property type="entry name" value="Putative phosphatase, domain 2"/>
    <property type="match status" value="1"/>
</dbReference>
<protein>
    <recommendedName>
        <fullName evidence="3">HAD-like protein</fullName>
    </recommendedName>
</protein>
<dbReference type="SUPFAM" id="SSF56784">
    <property type="entry name" value="HAD-like"/>
    <property type="match status" value="1"/>
</dbReference>
<dbReference type="InterPro" id="IPR052898">
    <property type="entry name" value="ACAD10-like"/>
</dbReference>